<sequence>MIFLNCKKISNDEKILEEITKSSKCILVKLQGIRLGQVSSNHNTLYWPNQRLRRWMRKLKGFSKDYCHHKAQ</sequence>
<proteinExistence type="predicted"/>
<organism evidence="1 2">
    <name type="scientific">Helianthus annuus</name>
    <name type="common">Common sunflower</name>
    <dbReference type="NCBI Taxonomy" id="4232"/>
    <lineage>
        <taxon>Eukaryota</taxon>
        <taxon>Viridiplantae</taxon>
        <taxon>Streptophyta</taxon>
        <taxon>Embryophyta</taxon>
        <taxon>Tracheophyta</taxon>
        <taxon>Spermatophyta</taxon>
        <taxon>Magnoliopsida</taxon>
        <taxon>eudicotyledons</taxon>
        <taxon>Gunneridae</taxon>
        <taxon>Pentapetalae</taxon>
        <taxon>asterids</taxon>
        <taxon>campanulids</taxon>
        <taxon>Asterales</taxon>
        <taxon>Asteraceae</taxon>
        <taxon>Asteroideae</taxon>
        <taxon>Heliantheae alliance</taxon>
        <taxon>Heliantheae</taxon>
        <taxon>Helianthus</taxon>
    </lineage>
</organism>
<protein>
    <submittedName>
        <fullName evidence="1">Uncharacterized protein</fullName>
    </submittedName>
</protein>
<evidence type="ECO:0000313" key="1">
    <source>
        <dbReference type="EMBL" id="OTG04658.1"/>
    </source>
</evidence>
<dbReference type="InParanoid" id="A0A251T0N6"/>
<accession>A0A251T0N6</accession>
<evidence type="ECO:0000313" key="2">
    <source>
        <dbReference type="Proteomes" id="UP000215914"/>
    </source>
</evidence>
<reference evidence="2" key="1">
    <citation type="journal article" date="2017" name="Nature">
        <title>The sunflower genome provides insights into oil metabolism, flowering and Asterid evolution.</title>
        <authorList>
            <person name="Badouin H."/>
            <person name="Gouzy J."/>
            <person name="Grassa C.J."/>
            <person name="Murat F."/>
            <person name="Staton S.E."/>
            <person name="Cottret L."/>
            <person name="Lelandais-Briere C."/>
            <person name="Owens G.L."/>
            <person name="Carrere S."/>
            <person name="Mayjonade B."/>
            <person name="Legrand L."/>
            <person name="Gill N."/>
            <person name="Kane N.C."/>
            <person name="Bowers J.E."/>
            <person name="Hubner S."/>
            <person name="Bellec A."/>
            <person name="Berard A."/>
            <person name="Berges H."/>
            <person name="Blanchet N."/>
            <person name="Boniface M.C."/>
            <person name="Brunel D."/>
            <person name="Catrice O."/>
            <person name="Chaidir N."/>
            <person name="Claudel C."/>
            <person name="Donnadieu C."/>
            <person name="Faraut T."/>
            <person name="Fievet G."/>
            <person name="Helmstetter N."/>
            <person name="King M."/>
            <person name="Knapp S.J."/>
            <person name="Lai Z."/>
            <person name="Le Paslier M.C."/>
            <person name="Lippi Y."/>
            <person name="Lorenzon L."/>
            <person name="Mandel J.R."/>
            <person name="Marage G."/>
            <person name="Marchand G."/>
            <person name="Marquand E."/>
            <person name="Bret-Mestries E."/>
            <person name="Morien E."/>
            <person name="Nambeesan S."/>
            <person name="Nguyen T."/>
            <person name="Pegot-Espagnet P."/>
            <person name="Pouilly N."/>
            <person name="Raftis F."/>
            <person name="Sallet E."/>
            <person name="Schiex T."/>
            <person name="Thomas J."/>
            <person name="Vandecasteele C."/>
            <person name="Vares D."/>
            <person name="Vear F."/>
            <person name="Vautrin S."/>
            <person name="Crespi M."/>
            <person name="Mangin B."/>
            <person name="Burke J.M."/>
            <person name="Salse J."/>
            <person name="Munos S."/>
            <person name="Vincourt P."/>
            <person name="Rieseberg L.H."/>
            <person name="Langlade N.B."/>
        </authorList>
    </citation>
    <scope>NUCLEOTIDE SEQUENCE [LARGE SCALE GENOMIC DNA]</scope>
    <source>
        <strain evidence="2">cv. SF193</strain>
    </source>
</reference>
<dbReference type="Proteomes" id="UP000215914">
    <property type="component" value="Chromosome 12"/>
</dbReference>
<gene>
    <name evidence="1" type="ORF">HannXRQ_Chr12g0364771</name>
</gene>
<dbReference type="AlphaFoldDB" id="A0A251T0N6"/>
<name>A0A251T0N6_HELAN</name>
<dbReference type="EMBL" id="CM007901">
    <property type="protein sequence ID" value="OTG04658.1"/>
    <property type="molecule type" value="Genomic_DNA"/>
</dbReference>
<keyword evidence="2" id="KW-1185">Reference proteome</keyword>